<dbReference type="SUPFAM" id="SSF46689">
    <property type="entry name" value="Homeodomain-like"/>
    <property type="match status" value="1"/>
</dbReference>
<proteinExistence type="predicted"/>
<gene>
    <name evidence="4" type="ORF">H8A87_05135</name>
</gene>
<dbReference type="InterPro" id="IPR009057">
    <property type="entry name" value="Homeodomain-like_sf"/>
</dbReference>
<feature type="domain" description="HTH tetR-type" evidence="3">
    <location>
        <begin position="9"/>
        <end position="69"/>
    </location>
</feature>
<dbReference type="Proteomes" id="UP000696184">
    <property type="component" value="Unassembled WGS sequence"/>
</dbReference>
<dbReference type="PROSITE" id="PS50977">
    <property type="entry name" value="HTH_TETR_2"/>
    <property type="match status" value="1"/>
</dbReference>
<keyword evidence="1 2" id="KW-0238">DNA-binding</keyword>
<sequence length="192" mass="22319">MKPKNEKFEEKQHSILKDAIKLLVQGGSRPFSMRSLASHCGITLGNLQYYFPNIESLLEGLFNQVIEDATTRLQLANTEHNELDVLLDIIVNNLQDMSLCTLTLETWLASRHSDKLHKTLTKFYQRYIDQIIIILRNYCSDMPVNIRKEKALMLVSLFEGLSILYFYHNNENCDFDLSKRLRFTISAIIESE</sequence>
<dbReference type="Gene3D" id="1.10.10.60">
    <property type="entry name" value="Homeodomain-like"/>
    <property type="match status" value="1"/>
</dbReference>
<comment type="caution">
    <text evidence="4">The sequence shown here is derived from an EMBL/GenBank/DDBJ whole genome shotgun (WGS) entry which is preliminary data.</text>
</comment>
<dbReference type="InterPro" id="IPR001647">
    <property type="entry name" value="HTH_TetR"/>
</dbReference>
<protein>
    <submittedName>
        <fullName evidence="4">TetR/AcrR family transcriptional regulator</fullName>
    </submittedName>
</protein>
<dbReference type="PANTHER" id="PTHR43479:SF11">
    <property type="entry name" value="ACREF_ENVCD OPERON REPRESSOR-RELATED"/>
    <property type="match status" value="1"/>
</dbReference>
<evidence type="ECO:0000259" key="3">
    <source>
        <dbReference type="PROSITE" id="PS50977"/>
    </source>
</evidence>
<evidence type="ECO:0000313" key="5">
    <source>
        <dbReference type="Proteomes" id="UP000696184"/>
    </source>
</evidence>
<dbReference type="EMBL" id="JACOII010000022">
    <property type="protein sequence ID" value="MBI6548122.1"/>
    <property type="molecule type" value="Genomic_DNA"/>
</dbReference>
<reference evidence="4 5" key="1">
    <citation type="submission" date="2020-08" db="EMBL/GenBank/DDBJ databases">
        <title>Description of Xenorhabdus lircayensis sp. nov., the symbiotic bacterium associated with the entomopathogenic nematode Steirnernema unicornum.</title>
        <authorList>
            <person name="Castaneda-Alvarez C."/>
            <person name="Prodan S."/>
            <person name="Zamorano A."/>
            <person name="San-Blas E."/>
            <person name="Aballay E."/>
        </authorList>
    </citation>
    <scope>NUCLEOTIDE SEQUENCE [LARGE SCALE GENOMIC DNA]</scope>
    <source>
        <strain evidence="4 5">VLS</strain>
    </source>
</reference>
<dbReference type="Gene3D" id="1.10.357.10">
    <property type="entry name" value="Tetracycline Repressor, domain 2"/>
    <property type="match status" value="1"/>
</dbReference>
<evidence type="ECO:0000313" key="4">
    <source>
        <dbReference type="EMBL" id="MBI6548122.1"/>
    </source>
</evidence>
<dbReference type="Pfam" id="PF00440">
    <property type="entry name" value="TetR_N"/>
    <property type="match status" value="1"/>
</dbReference>
<feature type="DNA-binding region" description="H-T-H motif" evidence="2">
    <location>
        <begin position="32"/>
        <end position="51"/>
    </location>
</feature>
<dbReference type="RefSeq" id="WP_198688911.1">
    <property type="nucleotide sequence ID" value="NZ_CAWPUD010000019.1"/>
</dbReference>
<dbReference type="InterPro" id="IPR050624">
    <property type="entry name" value="HTH-type_Tx_Regulator"/>
</dbReference>
<dbReference type="PANTHER" id="PTHR43479">
    <property type="entry name" value="ACREF/ENVCD OPERON REPRESSOR-RELATED"/>
    <property type="match status" value="1"/>
</dbReference>
<keyword evidence="5" id="KW-1185">Reference proteome</keyword>
<organism evidence="4 5">
    <name type="scientific">Xenorhabdus lircayensis</name>
    <dbReference type="NCBI Taxonomy" id="2763499"/>
    <lineage>
        <taxon>Bacteria</taxon>
        <taxon>Pseudomonadati</taxon>
        <taxon>Pseudomonadota</taxon>
        <taxon>Gammaproteobacteria</taxon>
        <taxon>Enterobacterales</taxon>
        <taxon>Morganellaceae</taxon>
        <taxon>Xenorhabdus</taxon>
    </lineage>
</organism>
<evidence type="ECO:0000256" key="1">
    <source>
        <dbReference type="ARBA" id="ARBA00023125"/>
    </source>
</evidence>
<name>A0ABS0U3C1_9GAMM</name>
<accession>A0ABS0U3C1</accession>
<evidence type="ECO:0000256" key="2">
    <source>
        <dbReference type="PROSITE-ProRule" id="PRU00335"/>
    </source>
</evidence>